<sequence length="138" mass="15486">MGQRSESVKAVFDTNVLISALGWNGKPEECLKKVFDDSITGYTSPDILRELALVMDYPHLDFRESEKQRFLSHIATEFHIVQPEPSVEVCRDPDDNKFLECALAADGSYVVSGDSDLLDLEEFEGIQIVSPSTFLEEI</sequence>
<dbReference type="RefSeq" id="WP_121921650.1">
    <property type="nucleotide sequence ID" value="NZ_CP034145.1"/>
</dbReference>
<dbReference type="InterPro" id="IPR002850">
    <property type="entry name" value="PIN_toxin-like"/>
</dbReference>
<keyword evidence="5" id="KW-1185">Reference proteome</keyword>
<accession>A0A3M0CZI1</accession>
<reference evidence="3" key="3">
    <citation type="submission" date="2018-10" db="EMBL/GenBank/DDBJ databases">
        <authorList>
            <person name="Whitman W."/>
            <person name="Huntemann M."/>
            <person name="Clum A."/>
            <person name="Pillay M."/>
            <person name="Palaniappan K."/>
            <person name="Varghese N."/>
            <person name="Mikhailova N."/>
            <person name="Stamatis D."/>
            <person name="Reddy T."/>
            <person name="Daum C."/>
            <person name="Shapiro N."/>
            <person name="Ivanova N."/>
            <person name="Kyrpides N."/>
            <person name="Woyke T."/>
        </authorList>
    </citation>
    <scope>NUCLEOTIDE SEQUENCE</scope>
    <source>
        <strain evidence="3">CGMCC 1.10124</strain>
    </source>
</reference>
<evidence type="ECO:0000313" key="2">
    <source>
        <dbReference type="EMBL" id="AZH26691.1"/>
    </source>
</evidence>
<evidence type="ECO:0000313" key="5">
    <source>
        <dbReference type="Proteomes" id="UP000282007"/>
    </source>
</evidence>
<evidence type="ECO:0000313" key="3">
    <source>
        <dbReference type="EMBL" id="RMB12929.1"/>
    </source>
</evidence>
<gene>
    <name evidence="3" type="ORF">ATH50_3085</name>
    <name evidence="2" type="ORF">DU502_15480</name>
</gene>
<reference evidence="2 5" key="2">
    <citation type="submission" date="2018-07" db="EMBL/GenBank/DDBJ databases">
        <title>Genome sequences of Haloplanus aerogenes JCM 16430T.</title>
        <authorList>
            <person name="Kim Y.B."/>
            <person name="Roh S.W."/>
        </authorList>
    </citation>
    <scope>NUCLEOTIDE SEQUENCE [LARGE SCALE GENOMIC DNA]</scope>
    <source>
        <strain evidence="2 5">JCM 16430</strain>
    </source>
</reference>
<organism evidence="3 4">
    <name type="scientific">Haloplanus aerogenes</name>
    <dbReference type="NCBI Taxonomy" id="660522"/>
    <lineage>
        <taxon>Archaea</taxon>
        <taxon>Methanobacteriati</taxon>
        <taxon>Methanobacteriota</taxon>
        <taxon>Stenosarchaea group</taxon>
        <taxon>Halobacteria</taxon>
        <taxon>Halobacteriales</taxon>
        <taxon>Haloferacaceae</taxon>
        <taxon>Haloplanus</taxon>
    </lineage>
</organism>
<dbReference type="Proteomes" id="UP000277326">
    <property type="component" value="Unassembled WGS sequence"/>
</dbReference>
<protein>
    <submittedName>
        <fullName evidence="3">Putative PIN family toxin of toxin-antitoxin system</fullName>
    </submittedName>
    <submittedName>
        <fullName evidence="2">Putative toxin-antitoxin system toxin component, PIN family</fullName>
    </submittedName>
</protein>
<dbReference type="Gene3D" id="3.40.50.1010">
    <property type="entry name" value="5'-nuclease"/>
    <property type="match status" value="1"/>
</dbReference>
<dbReference type="Pfam" id="PF13470">
    <property type="entry name" value="PIN_3"/>
    <property type="match status" value="1"/>
</dbReference>
<dbReference type="SUPFAM" id="SSF88723">
    <property type="entry name" value="PIN domain-like"/>
    <property type="match status" value="1"/>
</dbReference>
<feature type="domain" description="PIN" evidence="1">
    <location>
        <begin position="8"/>
        <end position="119"/>
    </location>
</feature>
<dbReference type="GeneID" id="38472716"/>
<dbReference type="EMBL" id="REFS01000006">
    <property type="protein sequence ID" value="RMB12929.1"/>
    <property type="molecule type" value="Genomic_DNA"/>
</dbReference>
<evidence type="ECO:0000259" key="1">
    <source>
        <dbReference type="SMART" id="SM00670"/>
    </source>
</evidence>
<evidence type="ECO:0000313" key="4">
    <source>
        <dbReference type="Proteomes" id="UP000277326"/>
    </source>
</evidence>
<reference evidence="3 4" key="1">
    <citation type="journal article" date="2015" name="Stand. Genomic Sci.">
        <title>Genomic Encyclopedia of Bacterial and Archaeal Type Strains, Phase III: the genomes of soil and plant-associated and newly described type strains.</title>
        <authorList>
            <person name="Whitman W.B."/>
            <person name="Woyke T."/>
            <person name="Klenk H.P."/>
            <person name="Zhou Y."/>
            <person name="Lilburn T.G."/>
            <person name="Beck B.J."/>
            <person name="De Vos P."/>
            <person name="Vandamme P."/>
            <person name="Eisen J.A."/>
            <person name="Garrity G."/>
            <person name="Hugenholtz P."/>
            <person name="Kyrpides N.C."/>
        </authorList>
    </citation>
    <scope>NUCLEOTIDE SEQUENCE [LARGE SCALE GENOMIC DNA]</scope>
    <source>
        <strain evidence="3 4">CGMCC 1.10124</strain>
    </source>
</reference>
<dbReference type="PANTHER" id="PTHR34610:SF3">
    <property type="entry name" value="SSL7007 PROTEIN"/>
    <property type="match status" value="1"/>
</dbReference>
<name>A0A3M0CZI1_9EURY</name>
<dbReference type="NCBIfam" id="TIGR00305">
    <property type="entry name" value="putative toxin-antitoxin system toxin component, PIN family"/>
    <property type="match status" value="1"/>
</dbReference>
<dbReference type="EMBL" id="CP034145">
    <property type="protein sequence ID" value="AZH26691.1"/>
    <property type="molecule type" value="Genomic_DNA"/>
</dbReference>
<dbReference type="PANTHER" id="PTHR34610">
    <property type="entry name" value="SSL7007 PROTEIN"/>
    <property type="match status" value="1"/>
</dbReference>
<dbReference type="KEGG" id="haer:DU502_15480"/>
<dbReference type="InterPro" id="IPR002716">
    <property type="entry name" value="PIN_dom"/>
</dbReference>
<dbReference type="SMART" id="SM00670">
    <property type="entry name" value="PINc"/>
    <property type="match status" value="1"/>
</dbReference>
<dbReference type="OrthoDB" id="252709at2157"/>
<dbReference type="AlphaFoldDB" id="A0A3M0CZI1"/>
<proteinExistence type="predicted"/>
<dbReference type="Proteomes" id="UP000282007">
    <property type="component" value="Chromosome"/>
</dbReference>
<dbReference type="InterPro" id="IPR029060">
    <property type="entry name" value="PIN-like_dom_sf"/>
</dbReference>